<dbReference type="InterPro" id="IPR009057">
    <property type="entry name" value="Homeodomain-like_sf"/>
</dbReference>
<dbReference type="Pfam" id="PF13384">
    <property type="entry name" value="HTH_23"/>
    <property type="match status" value="1"/>
</dbReference>
<reference evidence="2 3" key="1">
    <citation type="journal article" date="2011" name="J. Bacteriol.">
        <title>Complete genome sequence of the obligate piezophilic hyperthermophilic archaeon Pyrococcus yayanosii CH1.</title>
        <authorList>
            <person name="Jun X."/>
            <person name="Lupeng L."/>
            <person name="Minjuan X."/>
            <person name="Oger P."/>
            <person name="Fengping W."/>
            <person name="Jebbar M."/>
            <person name="Xiang X."/>
        </authorList>
    </citation>
    <scope>NUCLEOTIDE SEQUENCE [LARGE SCALE GENOMIC DNA]</scope>
    <source>
        <strain evidence="3">CH1 / JCM 16557</strain>
    </source>
</reference>
<dbReference type="Proteomes" id="UP000008386">
    <property type="component" value="Chromosome"/>
</dbReference>
<dbReference type="InterPro" id="IPR012337">
    <property type="entry name" value="RNaseH-like_sf"/>
</dbReference>
<dbReference type="InterPro" id="IPR036388">
    <property type="entry name" value="WH-like_DNA-bd_sf"/>
</dbReference>
<dbReference type="EMBL" id="CP002779">
    <property type="protein sequence ID" value="AEH25195.1"/>
    <property type="molecule type" value="Genomic_DNA"/>
</dbReference>
<name>F8AGJ1_PYRYC</name>
<accession>F8AGJ1</accession>
<dbReference type="SUPFAM" id="SSF53098">
    <property type="entry name" value="Ribonuclease H-like"/>
    <property type="match status" value="1"/>
</dbReference>
<proteinExistence type="predicted"/>
<dbReference type="GO" id="GO:0003676">
    <property type="term" value="F:nucleic acid binding"/>
    <property type="evidence" value="ECO:0007669"/>
    <property type="project" value="InterPro"/>
</dbReference>
<organism evidence="2 3">
    <name type="scientific">Pyrococcus yayanosii (strain CH1 / JCM 16557)</name>
    <dbReference type="NCBI Taxonomy" id="529709"/>
    <lineage>
        <taxon>Archaea</taxon>
        <taxon>Methanobacteriati</taxon>
        <taxon>Methanobacteriota</taxon>
        <taxon>Thermococci</taxon>
        <taxon>Thermococcales</taxon>
        <taxon>Thermococcaceae</taxon>
        <taxon>Pyrococcus</taxon>
    </lineage>
</organism>
<dbReference type="PANTHER" id="PTHR35004:SF7">
    <property type="entry name" value="INTEGRASE PROTEIN"/>
    <property type="match status" value="1"/>
</dbReference>
<dbReference type="SUPFAM" id="SSF46689">
    <property type="entry name" value="Homeodomain-like"/>
    <property type="match status" value="1"/>
</dbReference>
<dbReference type="PANTHER" id="PTHR35004">
    <property type="entry name" value="TRANSPOSASE RV3428C-RELATED"/>
    <property type="match status" value="1"/>
</dbReference>
<dbReference type="Gene3D" id="3.30.420.10">
    <property type="entry name" value="Ribonuclease H-like superfamily/Ribonuclease H"/>
    <property type="match status" value="1"/>
</dbReference>
<dbReference type="PROSITE" id="PS50994">
    <property type="entry name" value="INTEGRASE"/>
    <property type="match status" value="1"/>
</dbReference>
<dbReference type="RefSeq" id="WP_013906251.1">
    <property type="nucleotide sequence ID" value="NC_015680.1"/>
</dbReference>
<protein>
    <submittedName>
        <fullName evidence="2">ISA0963-5 transposase</fullName>
    </submittedName>
</protein>
<gene>
    <name evidence="2" type="ordered locus">PYCH_15290</name>
</gene>
<dbReference type="AlphaFoldDB" id="F8AGJ1"/>
<feature type="domain" description="Integrase catalytic" evidence="1">
    <location>
        <begin position="117"/>
        <end position="244"/>
    </location>
</feature>
<evidence type="ECO:0000259" key="1">
    <source>
        <dbReference type="PROSITE" id="PS50994"/>
    </source>
</evidence>
<evidence type="ECO:0000313" key="3">
    <source>
        <dbReference type="Proteomes" id="UP000008386"/>
    </source>
</evidence>
<keyword evidence="3" id="KW-1185">Reference proteome</keyword>
<dbReference type="STRING" id="529709.PYCH_15290"/>
<sequence>MKLDSEKVKLIIILYRTTKFSTKTISKLLKISRRRVQRIIKHYKETGKPPELKKPGRKPKPIPEDIKILILKAHQKSKYQGPVHLEKWIEEQYGVHVPHNTIYKVLKEAGLVAERKRRKKPRRFEAEYSNQLWQMDWKVLNWRGERKYLLTIMDDASRMVLAYGLFDEMTGENTVKLLAEAIAEFGLPEAVLTDNGAQFVARKGGRSKFQRFLAALGVRHIRASVRHPQTLGKVERFHRTVEEKAVLFDDFGEFIWWYNWSKPHRGLNYGFPSRVYLEKVPVGLKLWWLFRGVGAE</sequence>
<dbReference type="InterPro" id="IPR001584">
    <property type="entry name" value="Integrase_cat-core"/>
</dbReference>
<evidence type="ECO:0000313" key="2">
    <source>
        <dbReference type="EMBL" id="AEH25195.1"/>
    </source>
</evidence>
<dbReference type="Gene3D" id="1.10.10.10">
    <property type="entry name" value="Winged helix-like DNA-binding domain superfamily/Winged helix DNA-binding domain"/>
    <property type="match status" value="1"/>
</dbReference>
<dbReference type="KEGG" id="pya:PYCH_15290"/>
<dbReference type="GO" id="GO:0015074">
    <property type="term" value="P:DNA integration"/>
    <property type="evidence" value="ECO:0007669"/>
    <property type="project" value="InterPro"/>
</dbReference>
<dbReference type="GeneID" id="10838098"/>
<dbReference type="HOGENOM" id="CLU_079271_0_0_2"/>
<dbReference type="OrthoDB" id="210900at2157"/>
<dbReference type="eggNOG" id="arCOG02125">
    <property type="taxonomic scope" value="Archaea"/>
</dbReference>
<dbReference type="InterPro" id="IPR036397">
    <property type="entry name" value="RNaseH_sf"/>
</dbReference>
<dbReference type="Pfam" id="PF00665">
    <property type="entry name" value="rve"/>
    <property type="match status" value="1"/>
</dbReference>